<evidence type="ECO:0000313" key="3">
    <source>
        <dbReference type="Proteomes" id="UP001257739"/>
    </source>
</evidence>
<keyword evidence="3" id="KW-1185">Reference proteome</keyword>
<reference evidence="2 3" key="1">
    <citation type="submission" date="2023-07" db="EMBL/GenBank/DDBJ databases">
        <title>Sorghum-associated microbial communities from plants grown in Nebraska, USA.</title>
        <authorList>
            <person name="Schachtman D."/>
        </authorList>
    </citation>
    <scope>NUCLEOTIDE SEQUENCE [LARGE SCALE GENOMIC DNA]</scope>
    <source>
        <strain evidence="2 3">BE248</strain>
    </source>
</reference>
<comment type="caution">
    <text evidence="2">The sequence shown here is derived from an EMBL/GenBank/DDBJ whole genome shotgun (WGS) entry which is preliminary data.</text>
</comment>
<feature type="transmembrane region" description="Helical" evidence="1">
    <location>
        <begin position="7"/>
        <end position="25"/>
    </location>
</feature>
<gene>
    <name evidence="2" type="ORF">J2X11_001414</name>
</gene>
<keyword evidence="1" id="KW-1133">Transmembrane helix</keyword>
<keyword evidence="1" id="KW-0472">Membrane</keyword>
<keyword evidence="1" id="KW-0812">Transmembrane</keyword>
<proteinExistence type="predicted"/>
<sequence>MIQSLKVVISLVAICIALVWGFKILTADLNVDLAEPGAYEFCGTVYDVALHGEARRGGEFPYEQLDALCPSAARTEVLRALMLGALGVLAIAYLVQSGRRAIREDS</sequence>
<protein>
    <submittedName>
        <fullName evidence="2">Uncharacterized protein</fullName>
    </submittedName>
</protein>
<organism evidence="2 3">
    <name type="scientific">Aeromicrobium panaciterrae</name>
    <dbReference type="NCBI Taxonomy" id="363861"/>
    <lineage>
        <taxon>Bacteria</taxon>
        <taxon>Bacillati</taxon>
        <taxon>Actinomycetota</taxon>
        <taxon>Actinomycetes</taxon>
        <taxon>Propionibacteriales</taxon>
        <taxon>Nocardioidaceae</taxon>
        <taxon>Aeromicrobium</taxon>
    </lineage>
</organism>
<evidence type="ECO:0000256" key="1">
    <source>
        <dbReference type="SAM" id="Phobius"/>
    </source>
</evidence>
<accession>A0ABU1UN35</accession>
<feature type="transmembrane region" description="Helical" evidence="1">
    <location>
        <begin position="77"/>
        <end position="95"/>
    </location>
</feature>
<name>A0ABU1UN35_9ACTN</name>
<evidence type="ECO:0000313" key="2">
    <source>
        <dbReference type="EMBL" id="MDR7086575.1"/>
    </source>
</evidence>
<dbReference type="EMBL" id="JAVDWH010000001">
    <property type="protein sequence ID" value="MDR7086575.1"/>
    <property type="molecule type" value="Genomic_DNA"/>
</dbReference>
<dbReference type="RefSeq" id="WP_309968664.1">
    <property type="nucleotide sequence ID" value="NZ_JAVDWH010000001.1"/>
</dbReference>
<dbReference type="Proteomes" id="UP001257739">
    <property type="component" value="Unassembled WGS sequence"/>
</dbReference>